<name>A0A0B5FQ98_9BACT</name>
<dbReference type="KEGG" id="gsb:GSUB_10145"/>
<dbReference type="InterPro" id="IPR009057">
    <property type="entry name" value="Homeodomain-like_sf"/>
</dbReference>
<dbReference type="STRING" id="483547.GSUB_10145"/>
<organism evidence="1 2">
    <name type="scientific">Geoalkalibacter subterraneus</name>
    <dbReference type="NCBI Taxonomy" id="483547"/>
    <lineage>
        <taxon>Bacteria</taxon>
        <taxon>Pseudomonadati</taxon>
        <taxon>Thermodesulfobacteriota</taxon>
        <taxon>Desulfuromonadia</taxon>
        <taxon>Desulfuromonadales</taxon>
        <taxon>Geoalkalibacteraceae</taxon>
        <taxon>Geoalkalibacter</taxon>
    </lineage>
</organism>
<dbReference type="Proteomes" id="UP000035036">
    <property type="component" value="Chromosome"/>
</dbReference>
<dbReference type="HOGENOM" id="CLU_2408356_0_0_7"/>
<dbReference type="AlphaFoldDB" id="A0A0B5FQ98"/>
<dbReference type="SUPFAM" id="SSF46689">
    <property type="entry name" value="Homeodomain-like"/>
    <property type="match status" value="1"/>
</dbReference>
<dbReference type="EMBL" id="CP010311">
    <property type="protein sequence ID" value="AJF06839.1"/>
    <property type="molecule type" value="Genomic_DNA"/>
</dbReference>
<dbReference type="RefSeq" id="WP_040200631.1">
    <property type="nucleotide sequence ID" value="NZ_CP010311.1"/>
</dbReference>
<gene>
    <name evidence="1" type="ORF">GSUB_10145</name>
</gene>
<reference evidence="1 2" key="1">
    <citation type="journal article" date="2015" name="Genome Announc.">
        <title>Genomes of Geoalkalibacter ferrihydriticus Z-0531T and Geoalkalibacter subterraneus Red1T, Two Haloalkaliphilic Metal-Reducing Deltaproteobacteria.</title>
        <authorList>
            <person name="Badalamenti J.P."/>
            <person name="Krajmalnik-Brown R."/>
            <person name="Torres C.I."/>
            <person name="Bond D.R."/>
        </authorList>
    </citation>
    <scope>NUCLEOTIDE SEQUENCE [LARGE SCALE GENOMIC DNA]</scope>
    <source>
        <strain evidence="1 2">Red1</strain>
    </source>
</reference>
<sequence>MKKKKRYANAKDVLPEELFEQIQKHYTGILWVSAPSRFYQERRDLVLALHLQGISSQEISNLAGVTTRRVNQIIAAERKQDRDRQLAAASGK</sequence>
<protein>
    <submittedName>
        <fullName evidence="1">Uncharacterized protein</fullName>
    </submittedName>
</protein>
<accession>A0A0B5FQ98</accession>
<dbReference type="OrthoDB" id="5420488at2"/>
<proteinExistence type="predicted"/>
<evidence type="ECO:0000313" key="1">
    <source>
        <dbReference type="EMBL" id="AJF06839.1"/>
    </source>
</evidence>
<evidence type="ECO:0000313" key="2">
    <source>
        <dbReference type="Proteomes" id="UP000035036"/>
    </source>
</evidence>
<keyword evidence="2" id="KW-1185">Reference proteome</keyword>